<dbReference type="GO" id="GO:0005737">
    <property type="term" value="C:cytoplasm"/>
    <property type="evidence" value="ECO:0007669"/>
    <property type="project" value="UniProtKB-SubCell"/>
</dbReference>
<organism evidence="8 9">
    <name type="scientific">Candidatus Mailhella merdigallinarum</name>
    <dbReference type="NCBI Taxonomy" id="2838658"/>
    <lineage>
        <taxon>Bacteria</taxon>
        <taxon>Pseudomonadati</taxon>
        <taxon>Thermodesulfobacteriota</taxon>
        <taxon>Desulfovibrionia</taxon>
        <taxon>Desulfovibrionales</taxon>
        <taxon>Desulfovibrionaceae</taxon>
        <taxon>Mailhella</taxon>
    </lineage>
</organism>
<dbReference type="AlphaFoldDB" id="A0A9D2HEG4"/>
<evidence type="ECO:0000313" key="8">
    <source>
        <dbReference type="EMBL" id="HJA09009.1"/>
    </source>
</evidence>
<sequence length="203" mass="21924">MDLRGIIVGLGNPGSQYEGTRHNMGFAVARSLLERLPRLPGSPPEELSGGRFQSLLWRCRIPGSDAPWLVAMPQTFMNLSGEAVQPLMAWYKLNPAQLLVVHDELDLAPGRLKLKWGGGTAGHNGLKSIAGRLGTQDFHRLRVGVGRPPDAANVVSWVLGRFNAEEKPSIEAALPKAVDAVLHFAVDGPERAANAVNTRRKSG</sequence>
<dbReference type="GO" id="GO:0000049">
    <property type="term" value="F:tRNA binding"/>
    <property type="evidence" value="ECO:0007669"/>
    <property type="project" value="UniProtKB-UniRule"/>
</dbReference>
<feature type="binding site" evidence="7">
    <location>
        <position position="17"/>
    </location>
    <ligand>
        <name>tRNA</name>
        <dbReference type="ChEBI" id="CHEBI:17843"/>
    </ligand>
</feature>
<evidence type="ECO:0000256" key="5">
    <source>
        <dbReference type="ARBA" id="ARBA00038063"/>
    </source>
</evidence>
<keyword evidence="7" id="KW-0963">Cytoplasm</keyword>
<feature type="binding site" evidence="7">
    <location>
        <position position="78"/>
    </location>
    <ligand>
        <name>tRNA</name>
        <dbReference type="ChEBI" id="CHEBI:17843"/>
    </ligand>
</feature>
<keyword evidence="2 7" id="KW-0820">tRNA-binding</keyword>
<name>A0A9D2HEG4_9BACT</name>
<accession>A0A9D2HEG4</accession>
<evidence type="ECO:0000256" key="2">
    <source>
        <dbReference type="ARBA" id="ARBA00022555"/>
    </source>
</evidence>
<evidence type="ECO:0000256" key="7">
    <source>
        <dbReference type="HAMAP-Rule" id="MF_00083"/>
    </source>
</evidence>
<dbReference type="InterPro" id="IPR001328">
    <property type="entry name" value="Pept_tRNA_hydro"/>
</dbReference>
<feature type="binding site" evidence="7">
    <location>
        <position position="76"/>
    </location>
    <ligand>
        <name>tRNA</name>
        <dbReference type="ChEBI" id="CHEBI:17843"/>
    </ligand>
</feature>
<proteinExistence type="inferred from homology"/>
<evidence type="ECO:0000256" key="4">
    <source>
        <dbReference type="ARBA" id="ARBA00022884"/>
    </source>
</evidence>
<dbReference type="PANTHER" id="PTHR17224:SF1">
    <property type="entry name" value="PEPTIDYL-TRNA HYDROLASE"/>
    <property type="match status" value="1"/>
</dbReference>
<feature type="binding site" evidence="7">
    <location>
        <position position="124"/>
    </location>
    <ligand>
        <name>tRNA</name>
        <dbReference type="ChEBI" id="CHEBI:17843"/>
    </ligand>
</feature>
<evidence type="ECO:0000256" key="1">
    <source>
        <dbReference type="ARBA" id="ARBA00013260"/>
    </source>
</evidence>
<comment type="subunit">
    <text evidence="7">Monomer.</text>
</comment>
<keyword evidence="4 7" id="KW-0694">RNA-binding</keyword>
<evidence type="ECO:0000313" key="9">
    <source>
        <dbReference type="Proteomes" id="UP000824225"/>
    </source>
</evidence>
<dbReference type="InterPro" id="IPR036416">
    <property type="entry name" value="Pept_tRNA_hydro_sf"/>
</dbReference>
<dbReference type="PROSITE" id="PS01196">
    <property type="entry name" value="PEPT_TRNA_HYDROL_2"/>
    <property type="match status" value="1"/>
</dbReference>
<dbReference type="GO" id="GO:0006515">
    <property type="term" value="P:protein quality control for misfolded or incompletely synthesized proteins"/>
    <property type="evidence" value="ECO:0007669"/>
    <property type="project" value="UniProtKB-UniRule"/>
</dbReference>
<comment type="function">
    <text evidence="7">Hydrolyzes ribosome-free peptidyl-tRNAs (with 1 or more amino acids incorporated), which drop off the ribosome during protein synthesis, or as a result of ribosome stalling.</text>
</comment>
<feature type="site" description="Stabilizes the basic form of H active site to accept a proton" evidence="7">
    <location>
        <position position="103"/>
    </location>
</feature>
<dbReference type="FunFam" id="3.40.50.1470:FF:000001">
    <property type="entry name" value="Peptidyl-tRNA hydrolase"/>
    <property type="match status" value="1"/>
</dbReference>
<feature type="active site" description="Proton acceptor" evidence="7">
    <location>
        <position position="22"/>
    </location>
</feature>
<comment type="catalytic activity">
    <reaction evidence="7">
        <text>an N-acyl-L-alpha-aminoacyl-tRNA + H2O = an N-acyl-L-amino acid + a tRNA + H(+)</text>
        <dbReference type="Rhea" id="RHEA:54448"/>
        <dbReference type="Rhea" id="RHEA-COMP:10123"/>
        <dbReference type="Rhea" id="RHEA-COMP:13883"/>
        <dbReference type="ChEBI" id="CHEBI:15377"/>
        <dbReference type="ChEBI" id="CHEBI:15378"/>
        <dbReference type="ChEBI" id="CHEBI:59874"/>
        <dbReference type="ChEBI" id="CHEBI:78442"/>
        <dbReference type="ChEBI" id="CHEBI:138191"/>
        <dbReference type="EC" id="3.1.1.29"/>
    </reaction>
</comment>
<keyword evidence="3 7" id="KW-0378">Hydrolase</keyword>
<comment type="subcellular location">
    <subcellularLocation>
        <location evidence="7">Cytoplasm</location>
    </subcellularLocation>
</comment>
<dbReference type="GO" id="GO:0004045">
    <property type="term" value="F:peptidyl-tRNA hydrolase activity"/>
    <property type="evidence" value="ECO:0007669"/>
    <property type="project" value="UniProtKB-UniRule"/>
</dbReference>
<dbReference type="NCBIfam" id="TIGR00447">
    <property type="entry name" value="pth"/>
    <property type="match status" value="1"/>
</dbReference>
<comment type="caution">
    <text evidence="8">The sequence shown here is derived from an EMBL/GenBank/DDBJ whole genome shotgun (WGS) entry which is preliminary data.</text>
</comment>
<dbReference type="SUPFAM" id="SSF53178">
    <property type="entry name" value="Peptidyl-tRNA hydrolase-like"/>
    <property type="match status" value="1"/>
</dbReference>
<dbReference type="Pfam" id="PF01195">
    <property type="entry name" value="Pept_tRNA_hydro"/>
    <property type="match status" value="1"/>
</dbReference>
<comment type="function">
    <text evidence="7">Catalyzes the release of premature peptidyl moieties from peptidyl-tRNA molecules trapped in stalled 50S ribosomal subunits, and thus maintains levels of free tRNAs and 50S ribosomes.</text>
</comment>
<evidence type="ECO:0000256" key="3">
    <source>
        <dbReference type="ARBA" id="ARBA00022801"/>
    </source>
</evidence>
<feature type="site" description="Discriminates between blocked and unblocked aminoacyl-tRNA" evidence="7">
    <location>
        <position position="12"/>
    </location>
</feature>
<dbReference type="InterPro" id="IPR018171">
    <property type="entry name" value="Pept_tRNA_hydro_CS"/>
</dbReference>
<reference evidence="8" key="1">
    <citation type="journal article" date="2021" name="PeerJ">
        <title>Extensive microbial diversity within the chicken gut microbiome revealed by metagenomics and culture.</title>
        <authorList>
            <person name="Gilroy R."/>
            <person name="Ravi A."/>
            <person name="Getino M."/>
            <person name="Pursley I."/>
            <person name="Horton D.L."/>
            <person name="Alikhan N.F."/>
            <person name="Baker D."/>
            <person name="Gharbi K."/>
            <person name="Hall N."/>
            <person name="Watson M."/>
            <person name="Adriaenssens E.M."/>
            <person name="Foster-Nyarko E."/>
            <person name="Jarju S."/>
            <person name="Secka A."/>
            <person name="Antonio M."/>
            <person name="Oren A."/>
            <person name="Chaudhuri R.R."/>
            <person name="La Ragione R."/>
            <person name="Hildebrand F."/>
            <person name="Pallen M.J."/>
        </authorList>
    </citation>
    <scope>NUCLEOTIDE SEQUENCE</scope>
    <source>
        <strain evidence="8">CHK186-16707</strain>
    </source>
</reference>
<reference evidence="8" key="2">
    <citation type="submission" date="2021-04" db="EMBL/GenBank/DDBJ databases">
        <authorList>
            <person name="Gilroy R."/>
        </authorList>
    </citation>
    <scope>NUCLEOTIDE SEQUENCE</scope>
    <source>
        <strain evidence="8">CHK186-16707</strain>
    </source>
</reference>
<dbReference type="EMBL" id="DXAN01000023">
    <property type="protein sequence ID" value="HJA09009.1"/>
    <property type="molecule type" value="Genomic_DNA"/>
</dbReference>
<dbReference type="GO" id="GO:0072344">
    <property type="term" value="P:rescue of stalled ribosome"/>
    <property type="evidence" value="ECO:0007669"/>
    <property type="project" value="UniProtKB-UniRule"/>
</dbReference>
<comment type="similarity">
    <text evidence="5 7">Belongs to the PTH family.</text>
</comment>
<dbReference type="PANTHER" id="PTHR17224">
    <property type="entry name" value="PEPTIDYL-TRNA HYDROLASE"/>
    <property type="match status" value="1"/>
</dbReference>
<dbReference type="CDD" id="cd00462">
    <property type="entry name" value="PTH"/>
    <property type="match status" value="1"/>
</dbReference>
<protein>
    <recommendedName>
        <fullName evidence="6 7">Peptidyl-tRNA hydrolase</fullName>
        <shortName evidence="7">Pth</shortName>
        <ecNumber evidence="1 7">3.1.1.29</ecNumber>
    </recommendedName>
</protein>
<dbReference type="Proteomes" id="UP000824225">
    <property type="component" value="Unassembled WGS sequence"/>
</dbReference>
<gene>
    <name evidence="7 8" type="primary">pth</name>
    <name evidence="8" type="ORF">H9962_07465</name>
</gene>
<dbReference type="EC" id="3.1.1.29" evidence="1 7"/>
<dbReference type="Gene3D" id="3.40.50.1470">
    <property type="entry name" value="Peptidyl-tRNA hydrolase"/>
    <property type="match status" value="1"/>
</dbReference>
<evidence type="ECO:0000256" key="6">
    <source>
        <dbReference type="ARBA" id="ARBA00050038"/>
    </source>
</evidence>
<dbReference type="HAMAP" id="MF_00083">
    <property type="entry name" value="Pept_tRNA_hydro_bact"/>
    <property type="match status" value="1"/>
</dbReference>